<organism evidence="1 2">
    <name type="scientific">Callithrix jacchus</name>
    <name type="common">White-tufted-ear marmoset</name>
    <name type="synonym">Simia Jacchus</name>
    <dbReference type="NCBI Taxonomy" id="9483"/>
    <lineage>
        <taxon>Eukaryota</taxon>
        <taxon>Metazoa</taxon>
        <taxon>Chordata</taxon>
        <taxon>Craniata</taxon>
        <taxon>Vertebrata</taxon>
        <taxon>Euteleostomi</taxon>
        <taxon>Mammalia</taxon>
        <taxon>Eutheria</taxon>
        <taxon>Euarchontoglires</taxon>
        <taxon>Primates</taxon>
        <taxon>Haplorrhini</taxon>
        <taxon>Platyrrhini</taxon>
        <taxon>Cebidae</taxon>
        <taxon>Callitrichinae</taxon>
        <taxon>Callithrix</taxon>
        <taxon>Callithrix</taxon>
    </lineage>
</organism>
<dbReference type="OMA" id="CSIARHQ"/>
<protein>
    <submittedName>
        <fullName evidence="1">Uncharacterized protein</fullName>
    </submittedName>
</protein>
<dbReference type="Proteomes" id="UP000008225">
    <property type="component" value="Chromosome 17"/>
</dbReference>
<dbReference type="AlphaFoldDB" id="A0A5F4W164"/>
<evidence type="ECO:0000313" key="1">
    <source>
        <dbReference type="Ensembl" id="ENSCJAP00000071553.2"/>
    </source>
</evidence>
<evidence type="ECO:0000313" key="2">
    <source>
        <dbReference type="Proteomes" id="UP000008225"/>
    </source>
</evidence>
<dbReference type="PANTHER" id="PTHR46254:SF6">
    <property type="entry name" value="HIGH MOBILITY GROUP AT-HOOK 2"/>
    <property type="match status" value="1"/>
</dbReference>
<accession>A0A5F4W164</accession>
<reference evidence="1" key="1">
    <citation type="submission" date="2009-03" db="EMBL/GenBank/DDBJ databases">
        <authorList>
            <person name="Warren W."/>
            <person name="Ye L."/>
            <person name="Minx P."/>
            <person name="Worley K."/>
            <person name="Gibbs R."/>
            <person name="Wilson R.K."/>
        </authorList>
    </citation>
    <scope>NUCLEOTIDE SEQUENCE [LARGE SCALE GENOMIC DNA]</scope>
</reference>
<reference evidence="1" key="3">
    <citation type="submission" date="2025-09" db="UniProtKB">
        <authorList>
            <consortium name="Ensembl"/>
        </authorList>
    </citation>
    <scope>IDENTIFICATION</scope>
</reference>
<reference evidence="1" key="2">
    <citation type="submission" date="2025-08" db="UniProtKB">
        <authorList>
            <consortium name="Ensembl"/>
        </authorList>
    </citation>
    <scope>IDENTIFICATION</scope>
</reference>
<dbReference type="InParanoid" id="A0A5F4W164"/>
<proteinExistence type="predicted"/>
<dbReference type="PANTHER" id="PTHR46254">
    <property type="entry name" value="PROTEIN GVQW1-RELATED"/>
    <property type="match status" value="1"/>
</dbReference>
<keyword evidence="2" id="KW-1185">Reference proteome</keyword>
<dbReference type="Ensembl" id="ENSCJAT00000098264.2">
    <property type="protein sequence ID" value="ENSCJAP00000071553.2"/>
    <property type="gene ID" value="ENSCJAG00000064984.2"/>
</dbReference>
<sequence>RWPVKKGQIENDCLTESCSIARHQAGVLWHNLGSLQPPPPGFKQFSCLSLPSSWDYRLMPPHPANFCIFSRDRVSPCWPGWSQSLDLVICPPWPPT</sequence>
<dbReference type="GeneTree" id="ENSGT00940000161627"/>
<name>A0A5F4W164_CALJA</name>